<dbReference type="AlphaFoldDB" id="S2K012"/>
<dbReference type="PANTHER" id="PTHR10963:SF24">
    <property type="entry name" value="GLYCOSIDASE C21B10.07-RELATED"/>
    <property type="match status" value="1"/>
</dbReference>
<dbReference type="PANTHER" id="PTHR10963">
    <property type="entry name" value="GLYCOSYL HYDROLASE-RELATED"/>
    <property type="match status" value="1"/>
</dbReference>
<feature type="domain" description="GH16" evidence="2">
    <location>
        <begin position="15"/>
        <end position="327"/>
    </location>
</feature>
<feature type="signal peptide" evidence="1">
    <location>
        <begin position="1"/>
        <end position="23"/>
    </location>
</feature>
<evidence type="ECO:0000256" key="1">
    <source>
        <dbReference type="SAM" id="SignalP"/>
    </source>
</evidence>
<dbReference type="OrthoDB" id="192832at2759"/>
<evidence type="ECO:0000259" key="2">
    <source>
        <dbReference type="PROSITE" id="PS51762"/>
    </source>
</evidence>
<dbReference type="EMBL" id="KE123950">
    <property type="protein sequence ID" value="EPB88458.1"/>
    <property type="molecule type" value="Genomic_DNA"/>
</dbReference>
<organism evidence="3 4">
    <name type="scientific">Mucor circinelloides f. circinelloides (strain 1006PhL)</name>
    <name type="common">Mucormycosis agent</name>
    <name type="synonym">Calyptromyces circinelloides</name>
    <dbReference type="NCBI Taxonomy" id="1220926"/>
    <lineage>
        <taxon>Eukaryota</taxon>
        <taxon>Fungi</taxon>
        <taxon>Fungi incertae sedis</taxon>
        <taxon>Mucoromycota</taxon>
        <taxon>Mucoromycotina</taxon>
        <taxon>Mucoromycetes</taxon>
        <taxon>Mucorales</taxon>
        <taxon>Mucorineae</taxon>
        <taxon>Mucoraceae</taxon>
        <taxon>Mucor</taxon>
    </lineage>
</organism>
<evidence type="ECO:0000313" key="4">
    <source>
        <dbReference type="Proteomes" id="UP000014254"/>
    </source>
</evidence>
<dbReference type="Gene3D" id="2.60.120.200">
    <property type="match status" value="1"/>
</dbReference>
<evidence type="ECO:0000313" key="3">
    <source>
        <dbReference type="EMBL" id="EPB88458.1"/>
    </source>
</evidence>
<keyword evidence="4" id="KW-1185">Reference proteome</keyword>
<dbReference type="GO" id="GO:0004553">
    <property type="term" value="F:hydrolase activity, hydrolyzing O-glycosyl compounds"/>
    <property type="evidence" value="ECO:0007669"/>
    <property type="project" value="InterPro"/>
</dbReference>
<reference evidence="4" key="1">
    <citation type="submission" date="2013-05" db="EMBL/GenBank/DDBJ databases">
        <title>The Genome sequence of Mucor circinelloides f. circinelloides 1006PhL.</title>
        <authorList>
            <consortium name="The Broad Institute Genomics Platform"/>
            <person name="Cuomo C."/>
            <person name="Earl A."/>
            <person name="Findley K."/>
            <person name="Lee S.C."/>
            <person name="Walker B."/>
            <person name="Young S."/>
            <person name="Zeng Q."/>
            <person name="Gargeya S."/>
            <person name="Fitzgerald M."/>
            <person name="Haas B."/>
            <person name="Abouelleil A."/>
            <person name="Allen A.W."/>
            <person name="Alvarado L."/>
            <person name="Arachchi H.M."/>
            <person name="Berlin A.M."/>
            <person name="Chapman S.B."/>
            <person name="Gainer-Dewar J."/>
            <person name="Goldberg J."/>
            <person name="Griggs A."/>
            <person name="Gujja S."/>
            <person name="Hansen M."/>
            <person name="Howarth C."/>
            <person name="Imamovic A."/>
            <person name="Ireland A."/>
            <person name="Larimer J."/>
            <person name="McCowan C."/>
            <person name="Murphy C."/>
            <person name="Pearson M."/>
            <person name="Poon T.W."/>
            <person name="Priest M."/>
            <person name="Roberts A."/>
            <person name="Saif S."/>
            <person name="Shea T."/>
            <person name="Sisk P."/>
            <person name="Sykes S."/>
            <person name="Wortman J."/>
            <person name="Nusbaum C."/>
            <person name="Birren B."/>
        </authorList>
    </citation>
    <scope>NUCLEOTIDE SEQUENCE [LARGE SCALE GENOMIC DNA]</scope>
    <source>
        <strain evidence="4">1006PhL</strain>
    </source>
</reference>
<dbReference type="CDD" id="cd02181">
    <property type="entry name" value="GH16_fungal_Lam16A_glucanase"/>
    <property type="match status" value="1"/>
</dbReference>
<dbReference type="OMA" id="DEAYWDI"/>
<dbReference type="GO" id="GO:0009251">
    <property type="term" value="P:glucan catabolic process"/>
    <property type="evidence" value="ECO:0007669"/>
    <property type="project" value="TreeGrafter"/>
</dbReference>
<keyword evidence="1" id="KW-0732">Signal</keyword>
<feature type="chain" id="PRO_5004509619" description="GH16 domain-containing protein" evidence="1">
    <location>
        <begin position="24"/>
        <end position="327"/>
    </location>
</feature>
<proteinExistence type="predicted"/>
<dbReference type="InParanoid" id="S2K012"/>
<dbReference type="PROSITE" id="PS51762">
    <property type="entry name" value="GH16_2"/>
    <property type="match status" value="1"/>
</dbReference>
<dbReference type="eggNOG" id="ENOG502QUM3">
    <property type="taxonomic scope" value="Eukaryota"/>
</dbReference>
<dbReference type="InterPro" id="IPR000757">
    <property type="entry name" value="Beta-glucanase-like"/>
</dbReference>
<sequence>MKLSVLFHLFVMLVAAWTQQVQGSSVNYTLQNDYSGTSFFDKVSFYSGKDPLGGFVQYQDSVNATSLGLAYVNDKNRVILKSDNTTITPNGRPSIRLHSKEVYNGGLFLFDINHMPQGCGTWPAYWMVGPSWPNNGEIDILEGVNTQKTNGMTIYTAEACSMVGTKQSMTGTASGSTSCDVKHNGTGCGIKDNRTTSYGAGLNENSGGVYAMRWEQATGIQIWFFPRNHLPADLSSATHTTDAAVITMANWGTPVADYPFGSNCNGTLFKDMKIVINLTFCGRWAGKQTTYSGAGCPSECNLYVENTPHAFDEAYWDINYLRVYQQQ</sequence>
<protein>
    <recommendedName>
        <fullName evidence="2">GH16 domain-containing protein</fullName>
    </recommendedName>
</protein>
<dbReference type="InterPro" id="IPR050546">
    <property type="entry name" value="Glycosyl_Hydrlase_16"/>
</dbReference>
<dbReference type="Pfam" id="PF26113">
    <property type="entry name" value="GH16_XgeA"/>
    <property type="match status" value="1"/>
</dbReference>
<dbReference type="Proteomes" id="UP000014254">
    <property type="component" value="Unassembled WGS sequence"/>
</dbReference>
<dbReference type="InterPro" id="IPR013320">
    <property type="entry name" value="ConA-like_dom_sf"/>
</dbReference>
<dbReference type="STRING" id="1220926.S2K012"/>
<name>S2K012_MUCC1</name>
<dbReference type="SMR" id="S2K012"/>
<accession>S2K012</accession>
<dbReference type="VEuPathDB" id="FungiDB:HMPREF1544_04693"/>
<gene>
    <name evidence="3" type="ORF">HMPREF1544_04693</name>
</gene>
<dbReference type="SUPFAM" id="SSF49899">
    <property type="entry name" value="Concanavalin A-like lectins/glucanases"/>
    <property type="match status" value="1"/>
</dbReference>